<feature type="signal peptide" evidence="1">
    <location>
        <begin position="1"/>
        <end position="19"/>
    </location>
</feature>
<gene>
    <name evidence="2" type="ORF">GCM10022380_48230</name>
</gene>
<evidence type="ECO:0000313" key="2">
    <source>
        <dbReference type="EMBL" id="GAA3823661.1"/>
    </source>
</evidence>
<keyword evidence="1" id="KW-0732">Signal</keyword>
<evidence type="ECO:0000313" key="3">
    <source>
        <dbReference type="Proteomes" id="UP001501624"/>
    </source>
</evidence>
<accession>A0ABP7IPG0</accession>
<dbReference type="Proteomes" id="UP001501624">
    <property type="component" value="Unassembled WGS sequence"/>
</dbReference>
<feature type="chain" id="PRO_5047207021" description="DUF3558 domain-containing protein" evidence="1">
    <location>
        <begin position="20"/>
        <end position="168"/>
    </location>
</feature>
<protein>
    <recommendedName>
        <fullName evidence="4">DUF3558 domain-containing protein</fullName>
    </recommendedName>
</protein>
<keyword evidence="3" id="KW-1185">Reference proteome</keyword>
<dbReference type="RefSeq" id="WP_237340104.1">
    <property type="nucleotide sequence ID" value="NZ_BAABCM010000006.1"/>
</dbReference>
<evidence type="ECO:0008006" key="4">
    <source>
        <dbReference type="Google" id="ProtNLM"/>
    </source>
</evidence>
<comment type="caution">
    <text evidence="2">The sequence shown here is derived from an EMBL/GenBank/DDBJ whole genome shotgun (WGS) entry which is preliminary data.</text>
</comment>
<reference evidence="3" key="1">
    <citation type="journal article" date="2019" name="Int. J. Syst. Evol. Microbiol.">
        <title>The Global Catalogue of Microorganisms (GCM) 10K type strain sequencing project: providing services to taxonomists for standard genome sequencing and annotation.</title>
        <authorList>
            <consortium name="The Broad Institute Genomics Platform"/>
            <consortium name="The Broad Institute Genome Sequencing Center for Infectious Disease"/>
            <person name="Wu L."/>
            <person name="Ma J."/>
        </authorList>
    </citation>
    <scope>NUCLEOTIDE SEQUENCE [LARGE SCALE GENOMIC DNA]</scope>
    <source>
        <strain evidence="3">JCM 17017</strain>
    </source>
</reference>
<evidence type="ECO:0000256" key="1">
    <source>
        <dbReference type="SAM" id="SignalP"/>
    </source>
</evidence>
<organism evidence="2 3">
    <name type="scientific">Amycolatopsis tucumanensis</name>
    <dbReference type="NCBI Taxonomy" id="401106"/>
    <lineage>
        <taxon>Bacteria</taxon>
        <taxon>Bacillati</taxon>
        <taxon>Actinomycetota</taxon>
        <taxon>Actinomycetes</taxon>
        <taxon>Pseudonocardiales</taxon>
        <taxon>Pseudonocardiaceae</taxon>
        <taxon>Amycolatopsis</taxon>
    </lineage>
</organism>
<name>A0ABP7IPG0_9PSEU</name>
<proteinExistence type="predicted"/>
<dbReference type="EMBL" id="BAABCM010000006">
    <property type="protein sequence ID" value="GAA3823661.1"/>
    <property type="molecule type" value="Genomic_DNA"/>
</dbReference>
<sequence length="168" mass="16968">MASLLAGVALGLAACTATVDGAPAPDPAVTASPTGTNASDLLRSLDACTVLDQLLAGQGFQPGERKAVRNECVASKSEYGALAIALDPVQGLAELQAQEPRAVSTQVNGRSALQVGSPADGMCEVGLAVGEHARALVIASISRSDVRDQVCTAAQELAGRLEPLLPKP</sequence>